<gene>
    <name evidence="1" type="ORF">Cylst_0200</name>
</gene>
<dbReference type="HOGENOM" id="CLU_2715651_0_0_3"/>
<name>K9WQE5_9NOST</name>
<evidence type="ECO:0000313" key="1">
    <source>
        <dbReference type="EMBL" id="AFZ22575.1"/>
    </source>
</evidence>
<keyword evidence="2" id="KW-1185">Reference proteome</keyword>
<dbReference type="KEGG" id="csg:Cylst_0200"/>
<dbReference type="EMBL" id="CP003642">
    <property type="protein sequence ID" value="AFZ22575.1"/>
    <property type="molecule type" value="Genomic_DNA"/>
</dbReference>
<proteinExistence type="predicted"/>
<reference evidence="1 2" key="1">
    <citation type="submission" date="2012-06" db="EMBL/GenBank/DDBJ databases">
        <title>Finished chromosome of genome of Cylindrospermum stagnale PCC 7417.</title>
        <authorList>
            <consortium name="US DOE Joint Genome Institute"/>
            <person name="Gugger M."/>
            <person name="Coursin T."/>
            <person name="Rippka R."/>
            <person name="Tandeau De Marsac N."/>
            <person name="Huntemann M."/>
            <person name="Wei C.-L."/>
            <person name="Han J."/>
            <person name="Detter J.C."/>
            <person name="Han C."/>
            <person name="Tapia R."/>
            <person name="Chen A."/>
            <person name="Kyrpides N."/>
            <person name="Mavromatis K."/>
            <person name="Markowitz V."/>
            <person name="Szeto E."/>
            <person name="Ivanova N."/>
            <person name="Pagani I."/>
            <person name="Pati A."/>
            <person name="Goodwin L."/>
            <person name="Nordberg H.P."/>
            <person name="Cantor M.N."/>
            <person name="Hua S.X."/>
            <person name="Woyke T."/>
            <person name="Kerfeld C.A."/>
        </authorList>
    </citation>
    <scope>NUCLEOTIDE SEQUENCE [LARGE SCALE GENOMIC DNA]</scope>
    <source>
        <strain evidence="1 2">PCC 7417</strain>
    </source>
</reference>
<protein>
    <submittedName>
        <fullName evidence="1">Uncharacterized protein</fullName>
    </submittedName>
</protein>
<dbReference type="AlphaFoldDB" id="K9WQE5"/>
<evidence type="ECO:0000313" key="2">
    <source>
        <dbReference type="Proteomes" id="UP000010475"/>
    </source>
</evidence>
<dbReference type="Proteomes" id="UP000010475">
    <property type="component" value="Chromosome"/>
</dbReference>
<accession>K9WQE5</accession>
<organism evidence="1 2">
    <name type="scientific">Cylindrospermum stagnale PCC 7417</name>
    <dbReference type="NCBI Taxonomy" id="56107"/>
    <lineage>
        <taxon>Bacteria</taxon>
        <taxon>Bacillati</taxon>
        <taxon>Cyanobacteriota</taxon>
        <taxon>Cyanophyceae</taxon>
        <taxon>Nostocales</taxon>
        <taxon>Nostocaceae</taxon>
        <taxon>Cylindrospermum</taxon>
    </lineage>
</organism>
<dbReference type="RefSeq" id="WP_015205834.1">
    <property type="nucleotide sequence ID" value="NC_019757.1"/>
</dbReference>
<sequence>MNNQEVKEIFANFWRARRLLDLAVKLKNEHTQDSKRTSQDLLGASVVFLHATLEELLRTVARARWVELSNDD</sequence>